<organism evidence="14 15">
    <name type="scientific">Stegastes partitus</name>
    <name type="common">bicolor damselfish</name>
    <dbReference type="NCBI Taxonomy" id="144197"/>
    <lineage>
        <taxon>Eukaryota</taxon>
        <taxon>Metazoa</taxon>
        <taxon>Chordata</taxon>
        <taxon>Craniata</taxon>
        <taxon>Vertebrata</taxon>
        <taxon>Euteleostomi</taxon>
        <taxon>Actinopterygii</taxon>
        <taxon>Neopterygii</taxon>
        <taxon>Teleostei</taxon>
        <taxon>Neoteleostei</taxon>
        <taxon>Acanthomorphata</taxon>
        <taxon>Ovalentaria</taxon>
        <taxon>Pomacentridae</taxon>
        <taxon>Stegastes</taxon>
    </lineage>
</organism>
<evidence type="ECO:0000256" key="7">
    <source>
        <dbReference type="ARBA" id="ARBA00023008"/>
    </source>
</evidence>
<dbReference type="Proteomes" id="UP000694891">
    <property type="component" value="Unplaced"/>
</dbReference>
<evidence type="ECO:0000256" key="1">
    <source>
        <dbReference type="ARBA" id="ARBA00001973"/>
    </source>
</evidence>
<dbReference type="CDD" id="cd09631">
    <property type="entry name" value="DOMON_DOH"/>
    <property type="match status" value="1"/>
</dbReference>
<feature type="signal peptide" evidence="12">
    <location>
        <begin position="1"/>
        <end position="20"/>
    </location>
</feature>
<dbReference type="InterPro" id="IPR045266">
    <property type="entry name" value="DOH_DOMON"/>
</dbReference>
<comment type="similarity">
    <text evidence="3">Belongs to the copper type II ascorbate-dependent monooxygenase family.</text>
</comment>
<keyword evidence="11" id="KW-0325">Glycoprotein</keyword>
<evidence type="ECO:0000313" key="15">
    <source>
        <dbReference type="RefSeq" id="XP_008296984.1"/>
    </source>
</evidence>
<dbReference type="InterPro" id="IPR000945">
    <property type="entry name" value="DBH-like"/>
</dbReference>
<dbReference type="InterPro" id="IPR008977">
    <property type="entry name" value="PHM/PNGase_F_dom_sf"/>
</dbReference>
<dbReference type="Pfam" id="PF03351">
    <property type="entry name" value="DOMON"/>
    <property type="match status" value="1"/>
</dbReference>
<dbReference type="PROSITE" id="PS00085">
    <property type="entry name" value="CU2_MONOOXYGENASE_2"/>
    <property type="match status" value="1"/>
</dbReference>
<dbReference type="InterPro" id="IPR024548">
    <property type="entry name" value="Cu2_monoox_C"/>
</dbReference>
<evidence type="ECO:0000256" key="8">
    <source>
        <dbReference type="ARBA" id="ARBA00023033"/>
    </source>
</evidence>
<dbReference type="RefSeq" id="XP_008296984.1">
    <property type="nucleotide sequence ID" value="XM_008298762.1"/>
</dbReference>
<dbReference type="Gene3D" id="2.60.40.1210">
    <property type="entry name" value="Cellobiose dehydrogenase, cytochrome domain"/>
    <property type="match status" value="1"/>
</dbReference>
<dbReference type="InterPro" id="IPR014783">
    <property type="entry name" value="Cu2_ascorb_mOase_CS-2"/>
</dbReference>
<keyword evidence="7" id="KW-0186">Copper</keyword>
<dbReference type="GeneID" id="103369911"/>
<dbReference type="PANTHER" id="PTHR10157:SF41">
    <property type="entry name" value="DBH-LIKE MONOOXYGENASE PROTEIN 2 HOMOLOG"/>
    <property type="match status" value="1"/>
</dbReference>
<accession>A0A9Y4NGT9</accession>
<dbReference type="AlphaFoldDB" id="A0A9Y4NGT9"/>
<dbReference type="InterPro" id="IPR000323">
    <property type="entry name" value="Cu2_ascorb_mOase_N"/>
</dbReference>
<dbReference type="FunFam" id="2.60.120.230:FF:000001">
    <property type="entry name" value="Monooxygenase, DBH-like 1"/>
    <property type="match status" value="1"/>
</dbReference>
<evidence type="ECO:0000256" key="6">
    <source>
        <dbReference type="ARBA" id="ARBA00023002"/>
    </source>
</evidence>
<dbReference type="GO" id="GO:0042420">
    <property type="term" value="P:dopamine catabolic process"/>
    <property type="evidence" value="ECO:0007669"/>
    <property type="project" value="TreeGrafter"/>
</dbReference>
<dbReference type="SUPFAM" id="SSF49742">
    <property type="entry name" value="PHM/PNGase F"/>
    <property type="match status" value="2"/>
</dbReference>
<keyword evidence="14" id="KW-1185">Reference proteome</keyword>
<dbReference type="CTD" id="553484"/>
<protein>
    <submittedName>
        <fullName evidence="15">DBH-like monooxygenase protein 2 homolog</fullName>
    </submittedName>
</protein>
<dbReference type="PROSITE" id="PS50836">
    <property type="entry name" value="DOMON"/>
    <property type="match status" value="1"/>
</dbReference>
<reference evidence="15" key="1">
    <citation type="submission" date="2025-08" db="UniProtKB">
        <authorList>
            <consortium name="RefSeq"/>
        </authorList>
    </citation>
    <scope>IDENTIFICATION</scope>
</reference>
<evidence type="ECO:0000256" key="2">
    <source>
        <dbReference type="ARBA" id="ARBA00004479"/>
    </source>
</evidence>
<proteinExistence type="inferred from homology"/>
<dbReference type="FunFam" id="2.60.40.1210:FF:000001">
    <property type="entry name" value="Monooxygenase, DBH-like 1, like"/>
    <property type="match status" value="1"/>
</dbReference>
<evidence type="ECO:0000256" key="12">
    <source>
        <dbReference type="SAM" id="SignalP"/>
    </source>
</evidence>
<dbReference type="GO" id="GO:0006589">
    <property type="term" value="P:octopamine biosynthetic process"/>
    <property type="evidence" value="ECO:0007669"/>
    <property type="project" value="TreeGrafter"/>
</dbReference>
<feature type="chain" id="PRO_5041232940" evidence="12">
    <location>
        <begin position="21"/>
        <end position="560"/>
    </location>
</feature>
<dbReference type="InterPro" id="IPR014784">
    <property type="entry name" value="Cu2_ascorb_mOase-like_C"/>
</dbReference>
<keyword evidence="10" id="KW-1015">Disulfide bond</keyword>
<dbReference type="GO" id="GO:0004500">
    <property type="term" value="F:dopamine beta-monooxygenase activity"/>
    <property type="evidence" value="ECO:0007669"/>
    <property type="project" value="InterPro"/>
</dbReference>
<dbReference type="InterPro" id="IPR036939">
    <property type="entry name" value="Cu2_ascorb_mOase_N_sf"/>
</dbReference>
<dbReference type="PANTHER" id="PTHR10157">
    <property type="entry name" value="DOPAMINE BETA HYDROXYLASE RELATED"/>
    <property type="match status" value="1"/>
</dbReference>
<dbReference type="SUPFAM" id="SSF49344">
    <property type="entry name" value="CBD9-like"/>
    <property type="match status" value="1"/>
</dbReference>
<evidence type="ECO:0000259" key="13">
    <source>
        <dbReference type="PROSITE" id="PS50836"/>
    </source>
</evidence>
<evidence type="ECO:0000256" key="11">
    <source>
        <dbReference type="ARBA" id="ARBA00023180"/>
    </source>
</evidence>
<keyword evidence="5 12" id="KW-0732">Signal</keyword>
<feature type="domain" description="DOMON" evidence="13">
    <location>
        <begin position="35"/>
        <end position="150"/>
    </location>
</feature>
<dbReference type="Pfam" id="PF01082">
    <property type="entry name" value="Cu2_monooxygen"/>
    <property type="match status" value="1"/>
</dbReference>
<dbReference type="GO" id="GO:0030667">
    <property type="term" value="C:secretory granule membrane"/>
    <property type="evidence" value="ECO:0007669"/>
    <property type="project" value="TreeGrafter"/>
</dbReference>
<comment type="cofactor">
    <cofactor evidence="1">
        <name>Cu(2+)</name>
        <dbReference type="ChEBI" id="CHEBI:29036"/>
    </cofactor>
</comment>
<dbReference type="SMART" id="SM00664">
    <property type="entry name" value="DoH"/>
    <property type="match status" value="1"/>
</dbReference>
<dbReference type="Pfam" id="PF03712">
    <property type="entry name" value="Cu2_monoox_C"/>
    <property type="match status" value="1"/>
</dbReference>
<keyword evidence="6" id="KW-0560">Oxidoreductase</keyword>
<dbReference type="GO" id="GO:0005615">
    <property type="term" value="C:extracellular space"/>
    <property type="evidence" value="ECO:0007669"/>
    <property type="project" value="TreeGrafter"/>
</dbReference>
<keyword evidence="4" id="KW-0479">Metal-binding</keyword>
<gene>
    <name evidence="15" type="primary">moxd1l</name>
</gene>
<evidence type="ECO:0000256" key="4">
    <source>
        <dbReference type="ARBA" id="ARBA00022723"/>
    </source>
</evidence>
<comment type="subcellular location">
    <subcellularLocation>
        <location evidence="2">Membrane</location>
        <topology evidence="2">Single-pass type I membrane protein</topology>
    </subcellularLocation>
</comment>
<dbReference type="Gene3D" id="2.60.120.230">
    <property type="match status" value="1"/>
</dbReference>
<dbReference type="Gene3D" id="2.60.120.310">
    <property type="entry name" value="Copper type II, ascorbate-dependent monooxygenase, N-terminal domain"/>
    <property type="match status" value="1"/>
</dbReference>
<evidence type="ECO:0000256" key="5">
    <source>
        <dbReference type="ARBA" id="ARBA00022729"/>
    </source>
</evidence>
<evidence type="ECO:0000256" key="9">
    <source>
        <dbReference type="ARBA" id="ARBA00023136"/>
    </source>
</evidence>
<evidence type="ECO:0000256" key="3">
    <source>
        <dbReference type="ARBA" id="ARBA00010676"/>
    </source>
</evidence>
<dbReference type="InterPro" id="IPR005018">
    <property type="entry name" value="DOMON_domain"/>
</dbReference>
<evidence type="ECO:0000256" key="10">
    <source>
        <dbReference type="ARBA" id="ARBA00023157"/>
    </source>
</evidence>
<keyword evidence="9" id="KW-0472">Membrane</keyword>
<name>A0A9Y4NGT9_9TELE</name>
<keyword evidence="8" id="KW-0503">Monooxygenase</keyword>
<dbReference type="GO" id="GO:0005507">
    <property type="term" value="F:copper ion binding"/>
    <property type="evidence" value="ECO:0007669"/>
    <property type="project" value="InterPro"/>
</dbReference>
<dbReference type="GO" id="GO:0042421">
    <property type="term" value="P:norepinephrine biosynthetic process"/>
    <property type="evidence" value="ECO:0007669"/>
    <property type="project" value="TreeGrafter"/>
</dbReference>
<sequence>MCSLLPLLPLLLAWTRVAGAVDPTMPFMEYLDQDRLVCLKWGFDNLQGNITFQLVVNSTGWVGFGLSPNGGMKGSDIVIGGLGPDGSYFTDRHATGKSTPLVDEQQNYVLLSMSENDGQTIMTFQRTIKACDDKDFHITTGPIKLIYAYGTTDKIEYHMSRRGTKEVNLLNYMPRTVPTSSNYLSAQMDKFTVPAVPTYYHCKVLQFPKLNTKHHIYQIEPVIENKDVVHHILLYRCPHFVTQTYEYKCYVGDVGDTCFHVLASWGIGGAVFEFPENVGIPVGGDNNNPFYRLEIHYNNPESKAGITDSSGLRLHYTAQLRQHDASILNAGVLVRSPLTYNIPPKTSQFRTYGICNTSQFSQHVNPVPDLHVFAVLLHTHLAGRKVRVGHFRDGKQIGFLGLDENYDFEFQQTVSLGSIKTIKPGDEIIVECTYSTADRDGITQMELATTDEMCLAFLFYYPANKITYCASRPNTALLPTININNIASDEYETLLKALPQVEIALDNDFQESVFPNGTMREMMKTPTVACQNNNASSRLCTSWIVNHAGILLLFLWFALM</sequence>
<evidence type="ECO:0000313" key="14">
    <source>
        <dbReference type="Proteomes" id="UP000694891"/>
    </source>
</evidence>